<feature type="transmembrane region" description="Helical" evidence="8">
    <location>
        <begin position="184"/>
        <end position="203"/>
    </location>
</feature>
<evidence type="ECO:0000256" key="4">
    <source>
        <dbReference type="ARBA" id="ARBA00022692"/>
    </source>
</evidence>
<comment type="similarity">
    <text evidence="7">Belongs to the major facilitator superfamily. Phosphate:H(+) symporter (TC 2.A.1.9) family.</text>
</comment>
<keyword evidence="4 8" id="KW-0812">Transmembrane</keyword>
<dbReference type="EMBL" id="JAVYJV010000107">
    <property type="protein sequence ID" value="KAK4336669.1"/>
    <property type="molecule type" value="Genomic_DNA"/>
</dbReference>
<protein>
    <submittedName>
        <fullName evidence="9">Uncharacterized protein</fullName>
    </submittedName>
</protein>
<gene>
    <name evidence="9" type="ORF">RND71_043673</name>
</gene>
<comment type="similarity">
    <text evidence="2">Belongs to the major facilitator superfamily. Sugar transporter (TC 2.A.1.1) family.</text>
</comment>
<keyword evidence="3" id="KW-0813">Transport</keyword>
<evidence type="ECO:0000256" key="6">
    <source>
        <dbReference type="ARBA" id="ARBA00023136"/>
    </source>
</evidence>
<evidence type="ECO:0000313" key="10">
    <source>
        <dbReference type="Proteomes" id="UP001291623"/>
    </source>
</evidence>
<evidence type="ECO:0000256" key="3">
    <source>
        <dbReference type="ARBA" id="ARBA00022597"/>
    </source>
</evidence>
<dbReference type="Pfam" id="PF00083">
    <property type="entry name" value="Sugar_tr"/>
    <property type="match status" value="1"/>
</dbReference>
<dbReference type="InterPro" id="IPR036259">
    <property type="entry name" value="MFS_trans_sf"/>
</dbReference>
<keyword evidence="3" id="KW-0762">Sugar transport</keyword>
<sequence>MSENENKFNTGSILMKNLLNVDPNSLFYNNLLNGQNLLTSPLIANGLLNDTNSLMGVNLFNSLNNNLPNDNSNNQQLNSSESFLQSWFLQNQARQLLSGNTSDLTNDLINQPNQIHNSVKQINPSLEWEAYLLEKIEKHRKKANILELAKSSIDVNTATIYIGLVQVFFTMFACLLVDKMGRKILLYISGTLMGIAMMILSLYTCSSPRYFLKLTSFVTLKKRINTKGLSSLKADLIQFTHKCKQPVVMEHSWFSTISTNIRHSITSTAIAHLLR</sequence>
<dbReference type="InterPro" id="IPR050549">
    <property type="entry name" value="MFS_Trehalose_Transporter"/>
</dbReference>
<keyword evidence="5 8" id="KW-1133">Transmembrane helix</keyword>
<evidence type="ECO:0000256" key="2">
    <source>
        <dbReference type="ARBA" id="ARBA00010992"/>
    </source>
</evidence>
<dbReference type="Gene3D" id="1.20.1250.20">
    <property type="entry name" value="MFS general substrate transporter like domains"/>
    <property type="match status" value="1"/>
</dbReference>
<dbReference type="InterPro" id="IPR005828">
    <property type="entry name" value="MFS_sugar_transport-like"/>
</dbReference>
<evidence type="ECO:0000313" key="9">
    <source>
        <dbReference type="EMBL" id="KAK4336669.1"/>
    </source>
</evidence>
<proteinExistence type="inferred from homology"/>
<dbReference type="AlphaFoldDB" id="A0AAE1UTK4"/>
<dbReference type="GO" id="GO:0022857">
    <property type="term" value="F:transmembrane transporter activity"/>
    <property type="evidence" value="ECO:0007669"/>
    <property type="project" value="InterPro"/>
</dbReference>
<dbReference type="PANTHER" id="PTHR48021:SF1">
    <property type="entry name" value="GH07001P-RELATED"/>
    <property type="match status" value="1"/>
</dbReference>
<comment type="subcellular location">
    <subcellularLocation>
        <location evidence="1">Membrane</location>
    </subcellularLocation>
</comment>
<keyword evidence="10" id="KW-1185">Reference proteome</keyword>
<feature type="transmembrane region" description="Helical" evidence="8">
    <location>
        <begin position="158"/>
        <end position="177"/>
    </location>
</feature>
<accession>A0AAE1UTK4</accession>
<keyword evidence="6 8" id="KW-0472">Membrane</keyword>
<dbReference type="PANTHER" id="PTHR48021">
    <property type="match status" value="1"/>
</dbReference>
<evidence type="ECO:0000256" key="8">
    <source>
        <dbReference type="SAM" id="Phobius"/>
    </source>
</evidence>
<dbReference type="Proteomes" id="UP001291623">
    <property type="component" value="Unassembled WGS sequence"/>
</dbReference>
<evidence type="ECO:0000256" key="5">
    <source>
        <dbReference type="ARBA" id="ARBA00022989"/>
    </source>
</evidence>
<comment type="caution">
    <text evidence="9">The sequence shown here is derived from an EMBL/GenBank/DDBJ whole genome shotgun (WGS) entry which is preliminary data.</text>
</comment>
<organism evidence="9 10">
    <name type="scientific">Anisodus tanguticus</name>
    <dbReference type="NCBI Taxonomy" id="243964"/>
    <lineage>
        <taxon>Eukaryota</taxon>
        <taxon>Viridiplantae</taxon>
        <taxon>Streptophyta</taxon>
        <taxon>Embryophyta</taxon>
        <taxon>Tracheophyta</taxon>
        <taxon>Spermatophyta</taxon>
        <taxon>Magnoliopsida</taxon>
        <taxon>eudicotyledons</taxon>
        <taxon>Gunneridae</taxon>
        <taxon>Pentapetalae</taxon>
        <taxon>asterids</taxon>
        <taxon>lamiids</taxon>
        <taxon>Solanales</taxon>
        <taxon>Solanaceae</taxon>
        <taxon>Solanoideae</taxon>
        <taxon>Hyoscyameae</taxon>
        <taxon>Anisodus</taxon>
    </lineage>
</organism>
<dbReference type="SUPFAM" id="SSF103473">
    <property type="entry name" value="MFS general substrate transporter"/>
    <property type="match status" value="1"/>
</dbReference>
<reference evidence="9" key="1">
    <citation type="submission" date="2023-12" db="EMBL/GenBank/DDBJ databases">
        <title>Genome assembly of Anisodus tanguticus.</title>
        <authorList>
            <person name="Wang Y.-J."/>
        </authorList>
    </citation>
    <scope>NUCLEOTIDE SEQUENCE</scope>
    <source>
        <strain evidence="9">KB-2021</strain>
        <tissue evidence="9">Leaf</tissue>
    </source>
</reference>
<evidence type="ECO:0000256" key="1">
    <source>
        <dbReference type="ARBA" id="ARBA00004370"/>
    </source>
</evidence>
<name>A0AAE1UTK4_9SOLA</name>
<evidence type="ECO:0000256" key="7">
    <source>
        <dbReference type="ARBA" id="ARBA00044504"/>
    </source>
</evidence>
<dbReference type="GO" id="GO:0016020">
    <property type="term" value="C:membrane"/>
    <property type="evidence" value="ECO:0007669"/>
    <property type="project" value="UniProtKB-SubCell"/>
</dbReference>